<keyword evidence="7" id="KW-1185">Reference proteome</keyword>
<keyword evidence="3" id="KW-0408">Iron</keyword>
<sequence>MKQLILRRGKYLFFFVLVLLLSLSCNEIDSQIPDVPVAFQVSLITHNELTVPGNSAYFPGPGFGGLIIYCEMEGSYYAFDAACTNEINSSCRVDSKGATGTCSCCESQFIFIGGSVVKGPASAPLKQYNVSRFGDMLRVYN</sequence>
<dbReference type="SUPFAM" id="SSF50022">
    <property type="entry name" value="ISP domain"/>
    <property type="match status" value="1"/>
</dbReference>
<protein>
    <recommendedName>
        <fullName evidence="5">Rieske domain-containing protein</fullName>
    </recommendedName>
</protein>
<evidence type="ECO:0000313" key="6">
    <source>
        <dbReference type="EMBL" id="RIJ49827.1"/>
    </source>
</evidence>
<name>A0A399T6M6_9BACT</name>
<dbReference type="GO" id="GO:0046872">
    <property type="term" value="F:metal ion binding"/>
    <property type="evidence" value="ECO:0007669"/>
    <property type="project" value="UniProtKB-KW"/>
</dbReference>
<feature type="domain" description="Rieske" evidence="5">
    <location>
        <begin position="66"/>
        <end position="139"/>
    </location>
</feature>
<accession>A0A399T6M6</accession>
<evidence type="ECO:0000256" key="3">
    <source>
        <dbReference type="ARBA" id="ARBA00023004"/>
    </source>
</evidence>
<dbReference type="AlphaFoldDB" id="A0A399T6M6"/>
<dbReference type="InterPro" id="IPR017941">
    <property type="entry name" value="Rieske_2Fe-2S"/>
</dbReference>
<proteinExistence type="predicted"/>
<keyword evidence="4" id="KW-0411">Iron-sulfur</keyword>
<comment type="caution">
    <text evidence="6">The sequence shown here is derived from an EMBL/GenBank/DDBJ whole genome shotgun (WGS) entry which is preliminary data.</text>
</comment>
<evidence type="ECO:0000256" key="4">
    <source>
        <dbReference type="ARBA" id="ARBA00023014"/>
    </source>
</evidence>
<dbReference type="Gene3D" id="2.102.10.10">
    <property type="entry name" value="Rieske [2Fe-2S] iron-sulphur domain"/>
    <property type="match status" value="1"/>
</dbReference>
<evidence type="ECO:0000256" key="2">
    <source>
        <dbReference type="ARBA" id="ARBA00022723"/>
    </source>
</evidence>
<dbReference type="RefSeq" id="WP_119436516.1">
    <property type="nucleotide sequence ID" value="NZ_QWGR01000002.1"/>
</dbReference>
<dbReference type="GO" id="GO:0051537">
    <property type="term" value="F:2 iron, 2 sulfur cluster binding"/>
    <property type="evidence" value="ECO:0007669"/>
    <property type="project" value="UniProtKB-KW"/>
</dbReference>
<dbReference type="OrthoDB" id="1121472at2"/>
<evidence type="ECO:0000313" key="7">
    <source>
        <dbReference type="Proteomes" id="UP000265926"/>
    </source>
</evidence>
<reference evidence="6 7" key="1">
    <citation type="submission" date="2018-08" db="EMBL/GenBank/DDBJ databases">
        <title>Pallidiluteibacterium maritimus gen. nov., sp. nov., isolated from coastal sediment.</title>
        <authorList>
            <person name="Zhou L.Y."/>
        </authorList>
    </citation>
    <scope>NUCLEOTIDE SEQUENCE [LARGE SCALE GENOMIC DNA]</scope>
    <source>
        <strain evidence="6 7">XSD2</strain>
    </source>
</reference>
<dbReference type="InterPro" id="IPR036922">
    <property type="entry name" value="Rieske_2Fe-2S_sf"/>
</dbReference>
<keyword evidence="1" id="KW-0001">2Fe-2S</keyword>
<dbReference type="EMBL" id="QWGR01000002">
    <property type="protein sequence ID" value="RIJ49827.1"/>
    <property type="molecule type" value="Genomic_DNA"/>
</dbReference>
<keyword evidence="2" id="KW-0479">Metal-binding</keyword>
<dbReference type="PROSITE" id="PS51296">
    <property type="entry name" value="RIESKE"/>
    <property type="match status" value="1"/>
</dbReference>
<dbReference type="PROSITE" id="PS51257">
    <property type="entry name" value="PROKAR_LIPOPROTEIN"/>
    <property type="match status" value="1"/>
</dbReference>
<gene>
    <name evidence="6" type="ORF">D1614_03545</name>
</gene>
<evidence type="ECO:0000259" key="5">
    <source>
        <dbReference type="PROSITE" id="PS51296"/>
    </source>
</evidence>
<evidence type="ECO:0000256" key="1">
    <source>
        <dbReference type="ARBA" id="ARBA00022714"/>
    </source>
</evidence>
<organism evidence="6 7">
    <name type="scientific">Maribellus luteus</name>
    <dbReference type="NCBI Taxonomy" id="2305463"/>
    <lineage>
        <taxon>Bacteria</taxon>
        <taxon>Pseudomonadati</taxon>
        <taxon>Bacteroidota</taxon>
        <taxon>Bacteroidia</taxon>
        <taxon>Marinilabiliales</taxon>
        <taxon>Prolixibacteraceae</taxon>
        <taxon>Maribellus</taxon>
    </lineage>
</organism>
<dbReference type="Proteomes" id="UP000265926">
    <property type="component" value="Unassembled WGS sequence"/>
</dbReference>